<proteinExistence type="predicted"/>
<organism evidence="2 3">
    <name type="scientific">Coptotermes formosanus</name>
    <name type="common">Formosan subterranean termite</name>
    <dbReference type="NCBI Taxonomy" id="36987"/>
    <lineage>
        <taxon>Eukaryota</taxon>
        <taxon>Metazoa</taxon>
        <taxon>Ecdysozoa</taxon>
        <taxon>Arthropoda</taxon>
        <taxon>Hexapoda</taxon>
        <taxon>Insecta</taxon>
        <taxon>Pterygota</taxon>
        <taxon>Neoptera</taxon>
        <taxon>Polyneoptera</taxon>
        <taxon>Dictyoptera</taxon>
        <taxon>Blattodea</taxon>
        <taxon>Blattoidea</taxon>
        <taxon>Termitoidae</taxon>
        <taxon>Rhinotermitidae</taxon>
        <taxon>Coptotermes</taxon>
    </lineage>
</organism>
<dbReference type="InterPro" id="IPR026065">
    <property type="entry name" value="FAM60A"/>
</dbReference>
<evidence type="ECO:0000256" key="1">
    <source>
        <dbReference type="SAM" id="MobiDB-lite"/>
    </source>
</evidence>
<dbReference type="AlphaFoldDB" id="A0A6L2PCT6"/>
<evidence type="ECO:0000313" key="3">
    <source>
        <dbReference type="Proteomes" id="UP000502823"/>
    </source>
</evidence>
<feature type="compositionally biased region" description="Low complexity" evidence="1">
    <location>
        <begin position="330"/>
        <end position="344"/>
    </location>
</feature>
<evidence type="ECO:0000313" key="2">
    <source>
        <dbReference type="EMBL" id="GFG30321.1"/>
    </source>
</evidence>
<name>A0A6L2PCT6_COPFO</name>
<keyword evidence="3" id="KW-1185">Reference proteome</keyword>
<dbReference type="InParanoid" id="A0A6L2PCT6"/>
<dbReference type="OrthoDB" id="10023333at2759"/>
<accession>A0A6L2PCT6</accession>
<dbReference type="EMBL" id="BLKM01010452">
    <property type="protein sequence ID" value="GFG30321.1"/>
    <property type="molecule type" value="Genomic_DNA"/>
</dbReference>
<sequence length="396" mass="42613">MNPPLVKHGISGKKSPRMRPVSTKLLKSIVVADYCNIAGPLSDCVVGMFGHDSRCLSKCQQLLRDNELGIYSAIVKNNCCDMLSVLCLIVAQGSLTVKNMKMTSWTAFSFMNAARQAHLQILRHIIIFQVVDARAGPGTKSLTKFKSKNKKKLKLKPDSIQKVEKLIKKKHIYMKNDRSAREESPGALSDDITDFMSDVSGMSMPSSLAPSPTPSDDSAALSSVKQCNKSVSPHRSEKGSKRRLSAPAISSFLDMSFWKREKVCCGTIFKGPYGAVIVDPRFLKPCRGCKNQQQEKTVASTGMGAGTGDGAAGGREDSSSGMKGSKLTKSYSDSSSDSGYDESSNQGVGEGGHHRSNAAGRRSAGRAEPSVASNPLAEFAIHAASRCQQEVGERPN</sequence>
<dbReference type="Proteomes" id="UP000502823">
    <property type="component" value="Unassembled WGS sequence"/>
</dbReference>
<feature type="compositionally biased region" description="Gly residues" evidence="1">
    <location>
        <begin position="303"/>
        <end position="313"/>
    </location>
</feature>
<protein>
    <submittedName>
        <fullName evidence="2">Uncharacterized protein</fullName>
    </submittedName>
</protein>
<feature type="compositionally biased region" description="Polar residues" evidence="1">
    <location>
        <begin position="203"/>
        <end position="233"/>
    </location>
</feature>
<dbReference type="GO" id="GO:0030336">
    <property type="term" value="P:negative regulation of cell migration"/>
    <property type="evidence" value="ECO:0007669"/>
    <property type="project" value="TreeGrafter"/>
</dbReference>
<gene>
    <name evidence="2" type="ORF">Cfor_02132</name>
</gene>
<comment type="caution">
    <text evidence="2">The sequence shown here is derived from an EMBL/GenBank/DDBJ whole genome shotgun (WGS) entry which is preliminary data.</text>
</comment>
<feature type="region of interest" description="Disordered" evidence="1">
    <location>
        <begin position="296"/>
        <end position="373"/>
    </location>
</feature>
<dbReference type="PANTHER" id="PTHR13422">
    <property type="entry name" value="SIN3-HDAC COMPLEX-ASSOCIATED FACTOR"/>
    <property type="match status" value="1"/>
</dbReference>
<dbReference type="Pfam" id="PF15396">
    <property type="entry name" value="FAM60A"/>
    <property type="match status" value="1"/>
</dbReference>
<feature type="region of interest" description="Disordered" evidence="1">
    <location>
        <begin position="203"/>
        <end position="244"/>
    </location>
</feature>
<dbReference type="PANTHER" id="PTHR13422:SF12">
    <property type="entry name" value="SIN3-HDAC COMPLEX-ASSOCIATED FACTOR"/>
    <property type="match status" value="1"/>
</dbReference>
<reference evidence="3" key="1">
    <citation type="submission" date="2020-01" db="EMBL/GenBank/DDBJ databases">
        <title>Draft genome sequence of the Termite Coptotermes fromosanus.</title>
        <authorList>
            <person name="Itakura S."/>
            <person name="Yosikawa Y."/>
            <person name="Umezawa K."/>
        </authorList>
    </citation>
    <scope>NUCLEOTIDE SEQUENCE [LARGE SCALE GENOMIC DNA]</scope>
</reference>
<dbReference type="GO" id="GO:0070822">
    <property type="term" value="C:Sin3-type complex"/>
    <property type="evidence" value="ECO:0007669"/>
    <property type="project" value="TreeGrafter"/>
</dbReference>